<proteinExistence type="predicted"/>
<keyword evidence="3" id="KW-1185">Reference proteome</keyword>
<dbReference type="OrthoDB" id="10504936at2759"/>
<evidence type="ECO:0000313" key="2">
    <source>
        <dbReference type="EMBL" id="RLW07744.1"/>
    </source>
</evidence>
<organism evidence="2 3">
    <name type="scientific">Chloebia gouldiae</name>
    <name type="common">Gouldian finch</name>
    <name type="synonym">Erythrura gouldiae</name>
    <dbReference type="NCBI Taxonomy" id="44316"/>
    <lineage>
        <taxon>Eukaryota</taxon>
        <taxon>Metazoa</taxon>
        <taxon>Chordata</taxon>
        <taxon>Craniata</taxon>
        <taxon>Vertebrata</taxon>
        <taxon>Euteleostomi</taxon>
        <taxon>Archelosauria</taxon>
        <taxon>Archosauria</taxon>
        <taxon>Dinosauria</taxon>
        <taxon>Saurischia</taxon>
        <taxon>Theropoda</taxon>
        <taxon>Coelurosauria</taxon>
        <taxon>Aves</taxon>
        <taxon>Neognathae</taxon>
        <taxon>Neoaves</taxon>
        <taxon>Telluraves</taxon>
        <taxon>Australaves</taxon>
        <taxon>Passeriformes</taxon>
        <taxon>Passeroidea</taxon>
        <taxon>Passeridae</taxon>
        <taxon>Chloebia</taxon>
    </lineage>
</organism>
<gene>
    <name evidence="2" type="ORF">DV515_00003713</name>
</gene>
<sequence>MSPLHLKEVVLISRTSDLLSSRRLPQGDSGSRRAGEPGVSGIAKGKARHTSDILRVSSPWNGPDPSPGGIFVSVEKPESCLYEVLSAGTFSKMFVYATHLLDFQHNIVPKEEYPV</sequence>
<accession>A0A3L8STA9</accession>
<evidence type="ECO:0000313" key="3">
    <source>
        <dbReference type="Proteomes" id="UP000276834"/>
    </source>
</evidence>
<dbReference type="EMBL" id="QUSF01000007">
    <property type="protein sequence ID" value="RLW07744.1"/>
    <property type="molecule type" value="Genomic_DNA"/>
</dbReference>
<dbReference type="AlphaFoldDB" id="A0A3L8STA9"/>
<feature type="non-terminal residue" evidence="2">
    <location>
        <position position="115"/>
    </location>
</feature>
<protein>
    <submittedName>
        <fullName evidence="2">Uncharacterized protein</fullName>
    </submittedName>
</protein>
<dbReference type="Proteomes" id="UP000276834">
    <property type="component" value="Unassembled WGS sequence"/>
</dbReference>
<name>A0A3L8STA9_CHLGU</name>
<feature type="region of interest" description="Disordered" evidence="1">
    <location>
        <begin position="20"/>
        <end position="50"/>
    </location>
</feature>
<reference evidence="2 3" key="1">
    <citation type="journal article" date="2018" name="Proc. R. Soc. B">
        <title>A non-coding region near Follistatin controls head colour polymorphism in the Gouldian finch.</title>
        <authorList>
            <person name="Toomey M.B."/>
            <person name="Marques C.I."/>
            <person name="Andrade P."/>
            <person name="Araujo P.M."/>
            <person name="Sabatino S."/>
            <person name="Gazda M.A."/>
            <person name="Afonso S."/>
            <person name="Lopes R.J."/>
            <person name="Corbo J.C."/>
            <person name="Carneiro M."/>
        </authorList>
    </citation>
    <scope>NUCLEOTIDE SEQUENCE [LARGE SCALE GENOMIC DNA]</scope>
    <source>
        <strain evidence="2">Red01</strain>
        <tissue evidence="2">Muscle</tissue>
    </source>
</reference>
<evidence type="ECO:0000256" key="1">
    <source>
        <dbReference type="SAM" id="MobiDB-lite"/>
    </source>
</evidence>
<comment type="caution">
    <text evidence="2">The sequence shown here is derived from an EMBL/GenBank/DDBJ whole genome shotgun (WGS) entry which is preliminary data.</text>
</comment>